<dbReference type="EMBL" id="REGN01004359">
    <property type="protein sequence ID" value="RNA17858.1"/>
    <property type="molecule type" value="Genomic_DNA"/>
</dbReference>
<dbReference type="InterPro" id="IPR051412">
    <property type="entry name" value="Formin_Homology_Diaphanous_sf"/>
</dbReference>
<evidence type="ECO:0000259" key="3">
    <source>
        <dbReference type="PROSITE" id="PS51232"/>
    </source>
</evidence>
<feature type="region of interest" description="Disordered" evidence="2">
    <location>
        <begin position="17"/>
        <end position="61"/>
    </location>
</feature>
<dbReference type="SMART" id="SM01140">
    <property type="entry name" value="Drf_GBD"/>
    <property type="match status" value="1"/>
</dbReference>
<evidence type="ECO:0000256" key="2">
    <source>
        <dbReference type="SAM" id="MobiDB-lite"/>
    </source>
</evidence>
<reference evidence="4 5" key="1">
    <citation type="journal article" date="2018" name="Sci. Rep.">
        <title>Genomic signatures of local adaptation to the degree of environmental predictability in rotifers.</title>
        <authorList>
            <person name="Franch-Gras L."/>
            <person name="Hahn C."/>
            <person name="Garcia-Roger E.M."/>
            <person name="Carmona M.J."/>
            <person name="Serra M."/>
            <person name="Gomez A."/>
        </authorList>
    </citation>
    <scope>NUCLEOTIDE SEQUENCE [LARGE SCALE GENOMIC DNA]</scope>
    <source>
        <strain evidence="4">HYR1</strain>
    </source>
</reference>
<dbReference type="GO" id="GO:0030041">
    <property type="term" value="P:actin filament polymerization"/>
    <property type="evidence" value="ECO:0007669"/>
    <property type="project" value="TreeGrafter"/>
</dbReference>
<keyword evidence="5" id="KW-1185">Reference proteome</keyword>
<organism evidence="4 5">
    <name type="scientific">Brachionus plicatilis</name>
    <name type="common">Marine rotifer</name>
    <name type="synonym">Brachionus muelleri</name>
    <dbReference type="NCBI Taxonomy" id="10195"/>
    <lineage>
        <taxon>Eukaryota</taxon>
        <taxon>Metazoa</taxon>
        <taxon>Spiralia</taxon>
        <taxon>Gnathifera</taxon>
        <taxon>Rotifera</taxon>
        <taxon>Eurotatoria</taxon>
        <taxon>Monogononta</taxon>
        <taxon>Pseudotrocha</taxon>
        <taxon>Ploima</taxon>
        <taxon>Brachionidae</taxon>
        <taxon>Brachionus</taxon>
    </lineage>
</organism>
<feature type="coiled-coil region" evidence="1">
    <location>
        <begin position="149"/>
        <end position="176"/>
    </location>
</feature>
<feature type="domain" description="GBD/FH3" evidence="3">
    <location>
        <begin position="89"/>
        <end position="401"/>
    </location>
</feature>
<dbReference type="PANTHER" id="PTHR45691:SF6">
    <property type="entry name" value="PROTEIN DIAPHANOUS"/>
    <property type="match status" value="1"/>
</dbReference>
<protein>
    <submittedName>
        <fullName evidence="4">Diaphanous-like protein</fullName>
    </submittedName>
</protein>
<dbReference type="Gene3D" id="1.25.10.10">
    <property type="entry name" value="Leucine-rich Repeat Variant"/>
    <property type="match status" value="1"/>
</dbReference>
<dbReference type="GO" id="GO:0003779">
    <property type="term" value="F:actin binding"/>
    <property type="evidence" value="ECO:0007669"/>
    <property type="project" value="InterPro"/>
</dbReference>
<proteinExistence type="predicted"/>
<dbReference type="InterPro" id="IPR010473">
    <property type="entry name" value="GTPase-bd"/>
</dbReference>
<dbReference type="AlphaFoldDB" id="A0A3M7R3N5"/>
<dbReference type="InterPro" id="IPR010472">
    <property type="entry name" value="FH3_dom"/>
</dbReference>
<dbReference type="STRING" id="10195.A0A3M7R3N5"/>
<gene>
    <name evidence="4" type="ORF">BpHYR1_047981</name>
</gene>
<name>A0A3M7R3N5_BRAPC</name>
<dbReference type="PROSITE" id="PS51232">
    <property type="entry name" value="GBD_FH3"/>
    <property type="match status" value="1"/>
</dbReference>
<accession>A0A3M7R3N5</accession>
<dbReference type="OrthoDB" id="1104827at2759"/>
<dbReference type="InterPro" id="IPR014768">
    <property type="entry name" value="GBD/FH3_dom"/>
</dbReference>
<dbReference type="PANTHER" id="PTHR45691">
    <property type="entry name" value="PROTEIN DIAPHANOUS"/>
    <property type="match status" value="1"/>
</dbReference>
<sequence length="401" mass="45741">MSKEPFKSFIHKVGTFRGKKNATKQRQSLSDLKFYESNGDSSKKNNENSNYPHEDEQENRISSYSNAETIRSLVQPFNLAYLTEDQIFDQMTPEQIDEEFEKHVLNDVNLKLDKDIQKMKSLPLESKKKLLINMRKNEYFIDDKATNMVNVLKDALRNSKNLKENLKQLLKMLKRISICIASKPVSWLDEFNLSGGLTLLEDILLNYKTKFGSDSPNKHSNNTIRTNSTISDKYDSKEKDIHLRKNIRLESTKILTSFANTKYGINVILESKSMPMAIATCIDCHDTATMTVVCKLLAVLAVLDQEVVLNGITETARFTGTNNYFSQIVKALTIDDDQDLKISSMILINALICNADSLDFKIHLRSDFNRCGLALAIDSLKQKYGSLDDSMEKESDKLMKQ</sequence>
<dbReference type="InterPro" id="IPR016024">
    <property type="entry name" value="ARM-type_fold"/>
</dbReference>
<evidence type="ECO:0000313" key="5">
    <source>
        <dbReference type="Proteomes" id="UP000276133"/>
    </source>
</evidence>
<dbReference type="GO" id="GO:0005884">
    <property type="term" value="C:actin filament"/>
    <property type="evidence" value="ECO:0007669"/>
    <property type="project" value="TreeGrafter"/>
</dbReference>
<keyword evidence="1" id="KW-0175">Coiled coil</keyword>
<dbReference type="Pfam" id="PF06367">
    <property type="entry name" value="Drf_FH3"/>
    <property type="match status" value="1"/>
</dbReference>
<comment type="caution">
    <text evidence="4">The sequence shown here is derived from an EMBL/GenBank/DDBJ whole genome shotgun (WGS) entry which is preliminary data.</text>
</comment>
<dbReference type="GO" id="GO:0031267">
    <property type="term" value="F:small GTPase binding"/>
    <property type="evidence" value="ECO:0007669"/>
    <property type="project" value="InterPro"/>
</dbReference>
<feature type="non-terminal residue" evidence="4">
    <location>
        <position position="401"/>
    </location>
</feature>
<evidence type="ECO:0000256" key="1">
    <source>
        <dbReference type="SAM" id="Coils"/>
    </source>
</evidence>
<dbReference type="Proteomes" id="UP000276133">
    <property type="component" value="Unassembled WGS sequence"/>
</dbReference>
<evidence type="ECO:0000313" key="4">
    <source>
        <dbReference type="EMBL" id="RNA17858.1"/>
    </source>
</evidence>
<dbReference type="InterPro" id="IPR011989">
    <property type="entry name" value="ARM-like"/>
</dbReference>
<dbReference type="SUPFAM" id="SSF48371">
    <property type="entry name" value="ARM repeat"/>
    <property type="match status" value="1"/>
</dbReference>
<dbReference type="Pfam" id="PF06371">
    <property type="entry name" value="Drf_GBD"/>
    <property type="match status" value="1"/>
</dbReference>